<evidence type="ECO:0000313" key="1">
    <source>
        <dbReference type="EMBL" id="GEP43090.1"/>
    </source>
</evidence>
<accession>A0A512M8L5</accession>
<reference evidence="1 2" key="1">
    <citation type="submission" date="2019-07" db="EMBL/GenBank/DDBJ databases">
        <title>Whole genome shotgun sequence of Brevifollis gellanilyticus NBRC 108608.</title>
        <authorList>
            <person name="Hosoyama A."/>
            <person name="Uohara A."/>
            <person name="Ohji S."/>
            <person name="Ichikawa N."/>
        </authorList>
    </citation>
    <scope>NUCLEOTIDE SEQUENCE [LARGE SCALE GENOMIC DNA]</scope>
    <source>
        <strain evidence="1 2">NBRC 108608</strain>
    </source>
</reference>
<evidence type="ECO:0008006" key="3">
    <source>
        <dbReference type="Google" id="ProtNLM"/>
    </source>
</evidence>
<organism evidence="1 2">
    <name type="scientific">Brevifollis gellanilyticus</name>
    <dbReference type="NCBI Taxonomy" id="748831"/>
    <lineage>
        <taxon>Bacteria</taxon>
        <taxon>Pseudomonadati</taxon>
        <taxon>Verrucomicrobiota</taxon>
        <taxon>Verrucomicrobiia</taxon>
        <taxon>Verrucomicrobiales</taxon>
        <taxon>Verrucomicrobiaceae</taxon>
    </lineage>
</organism>
<name>A0A512M8L5_9BACT</name>
<evidence type="ECO:0000313" key="2">
    <source>
        <dbReference type="Proteomes" id="UP000321577"/>
    </source>
</evidence>
<protein>
    <recommendedName>
        <fullName evidence="3">His-Xaa-Ser system protein HxsD</fullName>
    </recommendedName>
</protein>
<comment type="caution">
    <text evidence="1">The sequence shown here is derived from an EMBL/GenBank/DDBJ whole genome shotgun (WGS) entry which is preliminary data.</text>
</comment>
<dbReference type="AlphaFoldDB" id="A0A512M8L5"/>
<dbReference type="EMBL" id="BKAG01000014">
    <property type="protein sequence ID" value="GEP43090.1"/>
    <property type="molecule type" value="Genomic_DNA"/>
</dbReference>
<keyword evidence="2" id="KW-1185">Reference proteome</keyword>
<proteinExistence type="predicted"/>
<sequence length="114" mass="12770">MLANKDVYSMNNILRTAHRFSDLYFIDVQATDGTDVRILLKAKSAAGEEPSSLEGRFLNELLDGKLREIIAEESRLERDVILAHALSRHPVLLKEYEAAEAFTDPVGLLTPDET</sequence>
<gene>
    <name evidence="1" type="ORF">BGE01nite_23810</name>
</gene>
<dbReference type="Proteomes" id="UP000321577">
    <property type="component" value="Unassembled WGS sequence"/>
</dbReference>